<keyword evidence="1" id="KW-0472">Membrane</keyword>
<reference evidence="3 4" key="1">
    <citation type="submission" date="2017-02" db="EMBL/GenBank/DDBJ databases">
        <title>Ketogulonicigenium robustum SPU B003 Genome sequencing and assembly.</title>
        <authorList>
            <person name="Li Y."/>
            <person name="Liu L."/>
            <person name="Wang C."/>
            <person name="Zhang M."/>
            <person name="Zhang T."/>
            <person name="Zhang Y."/>
        </authorList>
    </citation>
    <scope>NUCLEOTIDE SEQUENCE [LARGE SCALE GENOMIC DNA]</scope>
    <source>
        <strain evidence="3 4">SPU_B003</strain>
    </source>
</reference>
<keyword evidence="4" id="KW-1185">Reference proteome</keyword>
<evidence type="ECO:0000259" key="2">
    <source>
        <dbReference type="Pfam" id="PF18920"/>
    </source>
</evidence>
<evidence type="ECO:0000256" key="1">
    <source>
        <dbReference type="SAM" id="Phobius"/>
    </source>
</evidence>
<organism evidence="3 4">
    <name type="scientific">Ketogulonicigenium robustum</name>
    <dbReference type="NCBI Taxonomy" id="92947"/>
    <lineage>
        <taxon>Bacteria</taxon>
        <taxon>Pseudomonadati</taxon>
        <taxon>Pseudomonadota</taxon>
        <taxon>Alphaproteobacteria</taxon>
        <taxon>Rhodobacterales</taxon>
        <taxon>Roseobacteraceae</taxon>
        <taxon>Ketogulonicigenium</taxon>
    </lineage>
</organism>
<gene>
    <name evidence="3" type="ORF">BVG79_00222</name>
</gene>
<dbReference type="STRING" id="92947.BVG79_00222"/>
<protein>
    <recommendedName>
        <fullName evidence="2">DUF5671 domain-containing protein</fullName>
    </recommendedName>
</protein>
<feature type="transmembrane region" description="Helical" evidence="1">
    <location>
        <begin position="144"/>
        <end position="168"/>
    </location>
</feature>
<name>A0A1W6NWI3_9RHOB</name>
<feature type="transmembrane region" description="Helical" evidence="1">
    <location>
        <begin position="174"/>
        <end position="194"/>
    </location>
</feature>
<dbReference type="OrthoDB" id="529444at2"/>
<dbReference type="RefSeq" id="WP_085785281.1">
    <property type="nucleotide sequence ID" value="NZ_CP019937.1"/>
</dbReference>
<dbReference type="KEGG" id="kro:BVG79_00222"/>
<evidence type="ECO:0000313" key="3">
    <source>
        <dbReference type="EMBL" id="ARO13582.1"/>
    </source>
</evidence>
<dbReference type="Pfam" id="PF18920">
    <property type="entry name" value="DUF5671"/>
    <property type="match status" value="1"/>
</dbReference>
<dbReference type="EMBL" id="CP019937">
    <property type="protein sequence ID" value="ARO13582.1"/>
    <property type="molecule type" value="Genomic_DNA"/>
</dbReference>
<feature type="domain" description="DUF5671" evidence="2">
    <location>
        <begin position="66"/>
        <end position="191"/>
    </location>
</feature>
<evidence type="ECO:0000313" key="4">
    <source>
        <dbReference type="Proteomes" id="UP000242447"/>
    </source>
</evidence>
<keyword evidence="1" id="KW-0812">Transmembrane</keyword>
<keyword evidence="1" id="KW-1133">Transmembrane helix</keyword>
<sequence>MSKSSPLSDFVRDALAKGAGRTVIENQLLAAGWSAGEVKTALAAWGDPTNVMPPVPRPIPSPSAREALFYTLKFLALLVVVWNIINIGFDQIESTFGPHAFRVSRWSIATLIVFAPVFVGLHIYTQRLVQRDAGTRRSNVRIWLGNTGLFFAALTILGVTTGLLGAWLNGALDQMLVLQMLLLAVVAGAVALFFRSELATPEPAPAQDGTA</sequence>
<feature type="transmembrane region" description="Helical" evidence="1">
    <location>
        <begin position="67"/>
        <end position="85"/>
    </location>
</feature>
<dbReference type="Proteomes" id="UP000242447">
    <property type="component" value="Chromosome"/>
</dbReference>
<dbReference type="AlphaFoldDB" id="A0A1W6NWI3"/>
<accession>A0A1W6NWI3</accession>
<proteinExistence type="predicted"/>
<feature type="transmembrane region" description="Helical" evidence="1">
    <location>
        <begin position="105"/>
        <end position="124"/>
    </location>
</feature>
<dbReference type="InterPro" id="IPR043728">
    <property type="entry name" value="DUF5671"/>
</dbReference>